<reference evidence="2 3" key="1">
    <citation type="submission" date="2018-05" db="EMBL/GenBank/DDBJ databases">
        <title>Marinilabilia rubrum sp. nov., isolated from saltern sediment.</title>
        <authorList>
            <person name="Zhang R."/>
        </authorList>
    </citation>
    <scope>NUCLEOTIDE SEQUENCE [LARGE SCALE GENOMIC DNA]</scope>
    <source>
        <strain evidence="2 3">WTE16</strain>
    </source>
</reference>
<keyword evidence="3" id="KW-1185">Reference proteome</keyword>
<dbReference type="InterPro" id="IPR017853">
    <property type="entry name" value="GH"/>
</dbReference>
<evidence type="ECO:0000256" key="1">
    <source>
        <dbReference type="SAM" id="SignalP"/>
    </source>
</evidence>
<gene>
    <name evidence="2" type="ORF">DDZ16_10775</name>
</gene>
<dbReference type="Proteomes" id="UP000244956">
    <property type="component" value="Unassembled WGS sequence"/>
</dbReference>
<evidence type="ECO:0000313" key="2">
    <source>
        <dbReference type="EMBL" id="PWD99481.1"/>
    </source>
</evidence>
<feature type="signal peptide" evidence="1">
    <location>
        <begin position="1"/>
        <end position="27"/>
    </location>
</feature>
<dbReference type="RefSeq" id="WP_109264472.1">
    <property type="nucleotide sequence ID" value="NZ_QEWP01000007.1"/>
</dbReference>
<evidence type="ECO:0000313" key="3">
    <source>
        <dbReference type="Proteomes" id="UP000244956"/>
    </source>
</evidence>
<protein>
    <recommendedName>
        <fullName evidence="4">Glycoside hydrolase family 42 N-terminal domain-containing protein</fullName>
    </recommendedName>
</protein>
<name>A0A2U2B8S3_9BACT</name>
<dbReference type="AlphaFoldDB" id="A0A2U2B8S3"/>
<feature type="chain" id="PRO_5015624906" description="Glycoside hydrolase family 42 N-terminal domain-containing protein" evidence="1">
    <location>
        <begin position="28"/>
        <end position="553"/>
    </location>
</feature>
<sequence>MTKYQKHTRLIALITVFITLTSCDVYSQPDKAEPSVIGYPYWGEYHKTQISDITNPDWKTEDIVVEGWDWSLPPSVKPSVKSNLCIARNFGLNPEKIKQLPDINFLSTPVISHWVKWRELEPTEGKINFKPLIENIKAAYEKGYGSIVRLHFSAIDFAPKWIKKYNIPIRKEHKKNPIKTNYDVSHPEFHKLYLKFIKALGKSGIPHMKEVRGLFLGYASPSNGDEGIGPYHEKNASANDTVPHVRERIDAWARACSGVEHKVFMGGLSNYGFSKGFGIRRGFVEMYLYHIPDKHIGQKLDDDGYLYVDESNPVIKNNLFHGEENEEYEEKWATDWRNFRFGHSTVSFPYRYFTANLRLLQMRCNYLLNNEFSLLPDMLAWVSLELGRTIEDAPDAWCFLRESYIKEGGGQPVKNFERWVYQRDSLGYETKPVAKVEHPIEMWMVQPGKYYDYVARRGHKIGFDVNDAFLASNKKFAVKISYIDMGIGKWSLVYNGEKGIEKRGIKCENTGKVKTATFLINGDFKNKTTPFDLELHGENGFEPTISFLRIVKI</sequence>
<dbReference type="PROSITE" id="PS51257">
    <property type="entry name" value="PROKAR_LIPOPROTEIN"/>
    <property type="match status" value="1"/>
</dbReference>
<comment type="caution">
    <text evidence="2">The sequence shown here is derived from an EMBL/GenBank/DDBJ whole genome shotgun (WGS) entry which is preliminary data.</text>
</comment>
<dbReference type="SUPFAM" id="SSF51445">
    <property type="entry name" value="(Trans)glycosidases"/>
    <property type="match status" value="1"/>
</dbReference>
<evidence type="ECO:0008006" key="4">
    <source>
        <dbReference type="Google" id="ProtNLM"/>
    </source>
</evidence>
<organism evidence="2 3">
    <name type="scientific">Marinilabilia rubra</name>
    <dbReference type="NCBI Taxonomy" id="2162893"/>
    <lineage>
        <taxon>Bacteria</taxon>
        <taxon>Pseudomonadati</taxon>
        <taxon>Bacteroidota</taxon>
        <taxon>Bacteroidia</taxon>
        <taxon>Marinilabiliales</taxon>
        <taxon>Marinilabiliaceae</taxon>
        <taxon>Marinilabilia</taxon>
    </lineage>
</organism>
<dbReference type="EMBL" id="QEWP01000007">
    <property type="protein sequence ID" value="PWD99481.1"/>
    <property type="molecule type" value="Genomic_DNA"/>
</dbReference>
<dbReference type="Gene3D" id="3.20.20.80">
    <property type="entry name" value="Glycosidases"/>
    <property type="match status" value="1"/>
</dbReference>
<accession>A0A2U2B8S3</accession>
<dbReference type="OrthoDB" id="1164634at2"/>
<keyword evidence="1" id="KW-0732">Signal</keyword>
<proteinExistence type="predicted"/>